<keyword evidence="1" id="KW-0812">Transmembrane</keyword>
<reference evidence="2" key="1">
    <citation type="journal article" date="2020" name="Nature">
        <title>Giant virus diversity and host interactions through global metagenomics.</title>
        <authorList>
            <person name="Schulz F."/>
            <person name="Roux S."/>
            <person name="Paez-Espino D."/>
            <person name="Jungbluth S."/>
            <person name="Walsh D.A."/>
            <person name="Denef V.J."/>
            <person name="McMahon K.D."/>
            <person name="Konstantinidis K.T."/>
            <person name="Eloe-Fadrosh E.A."/>
            <person name="Kyrpides N.C."/>
            <person name="Woyke T."/>
        </authorList>
    </citation>
    <scope>NUCLEOTIDE SEQUENCE</scope>
    <source>
        <strain evidence="2">GVMAG-M-3300027833-11</strain>
    </source>
</reference>
<dbReference type="AlphaFoldDB" id="A0A6C0LIB1"/>
<protein>
    <submittedName>
        <fullName evidence="2">Uncharacterized protein</fullName>
    </submittedName>
</protein>
<feature type="transmembrane region" description="Helical" evidence="1">
    <location>
        <begin position="34"/>
        <end position="52"/>
    </location>
</feature>
<organism evidence="2">
    <name type="scientific">viral metagenome</name>
    <dbReference type="NCBI Taxonomy" id="1070528"/>
    <lineage>
        <taxon>unclassified sequences</taxon>
        <taxon>metagenomes</taxon>
        <taxon>organismal metagenomes</taxon>
    </lineage>
</organism>
<accession>A0A6C0LIB1</accession>
<proteinExistence type="predicted"/>
<dbReference type="EMBL" id="MN740504">
    <property type="protein sequence ID" value="QHU30273.1"/>
    <property type="molecule type" value="Genomic_DNA"/>
</dbReference>
<evidence type="ECO:0000313" key="2">
    <source>
        <dbReference type="EMBL" id="QHU30273.1"/>
    </source>
</evidence>
<keyword evidence="1" id="KW-0472">Membrane</keyword>
<sequence length="64" mass="7073">MSALTKLVYTIAASVAIVYVTTTLFSFFGIGFEVYGIYVLFMVGMAILYSMLPEETGLLFSRKS</sequence>
<keyword evidence="1" id="KW-1133">Transmembrane helix</keyword>
<evidence type="ECO:0000256" key="1">
    <source>
        <dbReference type="SAM" id="Phobius"/>
    </source>
</evidence>
<name>A0A6C0LIB1_9ZZZZ</name>
<feature type="transmembrane region" description="Helical" evidence="1">
    <location>
        <begin position="7"/>
        <end position="28"/>
    </location>
</feature>